<dbReference type="EMBL" id="CP062222">
    <property type="protein sequence ID" value="QTC92839.1"/>
    <property type="molecule type" value="Genomic_DNA"/>
</dbReference>
<dbReference type="AlphaFoldDB" id="A0A975C5I3"/>
<dbReference type="KEGG" id="bgoe:IFJ75_08350"/>
<keyword evidence="2" id="KW-1185">Reference proteome</keyword>
<evidence type="ECO:0000313" key="1">
    <source>
        <dbReference type="EMBL" id="QTC92839.1"/>
    </source>
</evidence>
<dbReference type="RefSeq" id="WP_207932119.1">
    <property type="nucleotide sequence ID" value="NZ_CP062222.1"/>
</dbReference>
<accession>A0A975C5I3</accession>
<name>A0A975C5I3_9CAUL</name>
<protein>
    <submittedName>
        <fullName evidence="1">Uncharacterized protein</fullName>
    </submittedName>
</protein>
<sequence>MAVLDFNEQLVDRSVGAFDDLGDVTDFRAAGADELGVKELGLGQAQRDDGRPGNHCAGLRLSFHPVLGCVISVATGDQQACKAEDEGKGFHGTSFQTTVLNGVLLPQFPTCDDVRRFPAAEVC</sequence>
<reference evidence="1" key="1">
    <citation type="submission" date="2020-09" db="EMBL/GenBank/DDBJ databases">
        <title>Brevundimonas sp. LVF2 isolated from a puddle in Goettingen, Germany.</title>
        <authorList>
            <person name="Friedrich I."/>
            <person name="Klassen A."/>
            <person name="Hannes N."/>
            <person name="Schneider D."/>
            <person name="Hertel R."/>
            <person name="Daniel R."/>
        </authorList>
    </citation>
    <scope>NUCLEOTIDE SEQUENCE</scope>
    <source>
        <strain evidence="1">LVF2</strain>
    </source>
</reference>
<evidence type="ECO:0000313" key="2">
    <source>
        <dbReference type="Proteomes" id="UP000663918"/>
    </source>
</evidence>
<dbReference type="Proteomes" id="UP000663918">
    <property type="component" value="Chromosome"/>
</dbReference>
<organism evidence="1 2">
    <name type="scientific">Brevundimonas goettingensis</name>
    <dbReference type="NCBI Taxonomy" id="2774190"/>
    <lineage>
        <taxon>Bacteria</taxon>
        <taxon>Pseudomonadati</taxon>
        <taxon>Pseudomonadota</taxon>
        <taxon>Alphaproteobacteria</taxon>
        <taxon>Caulobacterales</taxon>
        <taxon>Caulobacteraceae</taxon>
        <taxon>Brevundimonas</taxon>
    </lineage>
</organism>
<proteinExistence type="predicted"/>
<gene>
    <name evidence="1" type="ORF">IFJ75_08350</name>
</gene>